<dbReference type="InterPro" id="IPR016035">
    <property type="entry name" value="Acyl_Trfase/lysoPLipase"/>
</dbReference>
<dbReference type="GO" id="GO:0016042">
    <property type="term" value="P:lipid catabolic process"/>
    <property type="evidence" value="ECO:0007669"/>
    <property type="project" value="UniProtKB-UniRule"/>
</dbReference>
<dbReference type="OrthoDB" id="9770965at2"/>
<dbReference type="Gene3D" id="3.40.1090.10">
    <property type="entry name" value="Cytosolic phospholipase A2 catalytic domain"/>
    <property type="match status" value="1"/>
</dbReference>
<dbReference type="PANTHER" id="PTHR14226">
    <property type="entry name" value="NEUROPATHY TARGET ESTERASE/SWISS CHEESE D.MELANOGASTER"/>
    <property type="match status" value="1"/>
</dbReference>
<dbReference type="SUPFAM" id="SSF52151">
    <property type="entry name" value="FabD/lysophospholipase-like"/>
    <property type="match status" value="1"/>
</dbReference>
<evidence type="ECO:0000256" key="3">
    <source>
        <dbReference type="ARBA" id="ARBA00023098"/>
    </source>
</evidence>
<feature type="short sequence motif" description="GXSXG" evidence="4">
    <location>
        <begin position="40"/>
        <end position="44"/>
    </location>
</feature>
<comment type="caution">
    <text evidence="6">The sequence shown here is derived from an EMBL/GenBank/DDBJ whole genome shotgun (WGS) entry which is preliminary data.</text>
</comment>
<feature type="active site" description="Proton acceptor" evidence="4">
    <location>
        <position position="154"/>
    </location>
</feature>
<keyword evidence="3 4" id="KW-0443">Lipid metabolism</keyword>
<dbReference type="Proteomes" id="UP000013909">
    <property type="component" value="Unassembled WGS sequence"/>
</dbReference>
<dbReference type="PROSITE" id="PS51635">
    <property type="entry name" value="PNPLA"/>
    <property type="match status" value="1"/>
</dbReference>
<dbReference type="GO" id="GO:0016787">
    <property type="term" value="F:hydrolase activity"/>
    <property type="evidence" value="ECO:0007669"/>
    <property type="project" value="UniProtKB-UniRule"/>
</dbReference>
<evidence type="ECO:0000256" key="1">
    <source>
        <dbReference type="ARBA" id="ARBA00022801"/>
    </source>
</evidence>
<organism evidence="6 7">
    <name type="scientific">Lunatimonas lonarensis</name>
    <dbReference type="NCBI Taxonomy" id="1232681"/>
    <lineage>
        <taxon>Bacteria</taxon>
        <taxon>Pseudomonadati</taxon>
        <taxon>Bacteroidota</taxon>
        <taxon>Cytophagia</taxon>
        <taxon>Cytophagales</taxon>
        <taxon>Cyclobacteriaceae</taxon>
    </lineage>
</organism>
<dbReference type="PANTHER" id="PTHR14226:SF78">
    <property type="entry name" value="SLR0060 PROTEIN"/>
    <property type="match status" value="1"/>
</dbReference>
<feature type="active site" description="Nucleophile" evidence="4">
    <location>
        <position position="42"/>
    </location>
</feature>
<keyword evidence="2 4" id="KW-0442">Lipid degradation</keyword>
<gene>
    <name evidence="6" type="ORF">ADIS_2391</name>
</gene>
<name>R7ZSH7_9BACT</name>
<evidence type="ECO:0000259" key="5">
    <source>
        <dbReference type="PROSITE" id="PS51635"/>
    </source>
</evidence>
<proteinExistence type="predicted"/>
<evidence type="ECO:0000313" key="7">
    <source>
        <dbReference type="Proteomes" id="UP000013909"/>
    </source>
</evidence>
<dbReference type="EMBL" id="AQHR01000066">
    <property type="protein sequence ID" value="EON77081.1"/>
    <property type="molecule type" value="Genomic_DNA"/>
</dbReference>
<dbReference type="RefSeq" id="WP_010854528.1">
    <property type="nucleotide sequence ID" value="NZ_AQHR01000066.1"/>
</dbReference>
<dbReference type="STRING" id="1232681.ADIS_2391"/>
<feature type="domain" description="PNPLA" evidence="5">
    <location>
        <begin position="9"/>
        <end position="167"/>
    </location>
</feature>
<evidence type="ECO:0000313" key="6">
    <source>
        <dbReference type="EMBL" id="EON77081.1"/>
    </source>
</evidence>
<feature type="short sequence motif" description="GXGXXG" evidence="4">
    <location>
        <begin position="13"/>
        <end position="18"/>
    </location>
</feature>
<dbReference type="AlphaFoldDB" id="R7ZSH7"/>
<evidence type="ECO:0000256" key="2">
    <source>
        <dbReference type="ARBA" id="ARBA00022963"/>
    </source>
</evidence>
<protein>
    <recommendedName>
        <fullName evidence="5">PNPLA domain-containing protein</fullName>
    </recommendedName>
</protein>
<sequence>MDTNKRLGLALSGGGVRGIAHLGVLKAMNERGIFPDSLSGSSAGAIVAIMYAKGYAPDEILSIIIKTNYFRFLRPAISWRGLLKMDLVQTLYEEYLGEDDFSALNLPVTIAATDVHLAKTVFFSEGEIIRPLMASSCIPGMFDPILINGHHYLDGGVLNNLPVEPLFENCDSLMGVNCNHLPDQQNIRHLKSLIERTVIMSMNYNVYSRVHRCDYFVEPKGLATYGVLEIKKANEIFERGYEYMIHYLDSHPELSTFQKQTNYTG</sequence>
<dbReference type="InterPro" id="IPR002641">
    <property type="entry name" value="PNPLA_dom"/>
</dbReference>
<feature type="short sequence motif" description="DGA/G" evidence="4">
    <location>
        <begin position="154"/>
        <end position="156"/>
    </location>
</feature>
<dbReference type="InterPro" id="IPR050301">
    <property type="entry name" value="NTE"/>
</dbReference>
<dbReference type="CDD" id="cd07205">
    <property type="entry name" value="Pat_PNPLA6_PNPLA7_NTE1_like"/>
    <property type="match status" value="1"/>
</dbReference>
<accession>R7ZSH7</accession>
<reference evidence="6 7" key="1">
    <citation type="submission" date="2013-02" db="EMBL/GenBank/DDBJ databases">
        <title>A novel strain isolated from Lonar lake, Maharashtra, India.</title>
        <authorList>
            <person name="Singh A."/>
        </authorList>
    </citation>
    <scope>NUCLEOTIDE SEQUENCE [LARGE SCALE GENOMIC DNA]</scope>
    <source>
        <strain evidence="6 7">AK24</strain>
    </source>
</reference>
<evidence type="ECO:0000256" key="4">
    <source>
        <dbReference type="PROSITE-ProRule" id="PRU01161"/>
    </source>
</evidence>
<keyword evidence="7" id="KW-1185">Reference proteome</keyword>
<dbReference type="Pfam" id="PF01734">
    <property type="entry name" value="Patatin"/>
    <property type="match status" value="1"/>
</dbReference>
<keyword evidence="1 4" id="KW-0378">Hydrolase</keyword>